<gene>
    <name evidence="1" type="ORF">G9399_15555</name>
</gene>
<dbReference type="EMBL" id="CP054160">
    <property type="protein sequence ID" value="QKJ59485.1"/>
    <property type="molecule type" value="Genomic_DNA"/>
</dbReference>
<dbReference type="Proteomes" id="UP000503464">
    <property type="component" value="Chromosome"/>
</dbReference>
<dbReference type="AlphaFoldDB" id="A0AAE7EIZ8"/>
<dbReference type="RefSeq" id="WP_065685861.1">
    <property type="nucleotide sequence ID" value="NZ_CP054160.3"/>
</dbReference>
<evidence type="ECO:0000313" key="2">
    <source>
        <dbReference type="Proteomes" id="UP000503464"/>
    </source>
</evidence>
<reference evidence="2" key="1">
    <citation type="submission" date="2020-03" db="EMBL/GenBank/DDBJ databases">
        <title>Genome sequences of seven Enterobacteriaceae strains isolated from Canadian wastewater treatment facilities.</title>
        <authorList>
            <person name="Huang H."/>
            <person name="Chmara J.T."/>
            <person name="Duceppe M.-O."/>
        </authorList>
    </citation>
    <scope>NUCLEOTIDE SEQUENCE [LARGE SCALE GENOMIC DNA]</scope>
    <source>
        <strain evidence="2">Biosolid 3</strain>
    </source>
</reference>
<proteinExistence type="predicted"/>
<name>A0AAE7EIZ8_SERFO</name>
<protein>
    <submittedName>
        <fullName evidence="1">Uncharacterized protein</fullName>
    </submittedName>
</protein>
<sequence>MNRPFSELFNMLLERYHFAANGGYVSEVTARRTLAFGLKDAVNLAYNCEDIGSAMVLQNHLEQLKDQQLIPKPI</sequence>
<organism evidence="1 2">
    <name type="scientific">Serratia fonticola</name>
    <dbReference type="NCBI Taxonomy" id="47917"/>
    <lineage>
        <taxon>Bacteria</taxon>
        <taxon>Pseudomonadati</taxon>
        <taxon>Pseudomonadota</taxon>
        <taxon>Gammaproteobacteria</taxon>
        <taxon>Enterobacterales</taxon>
        <taxon>Yersiniaceae</taxon>
        <taxon>Serratia</taxon>
    </lineage>
</organism>
<evidence type="ECO:0000313" key="1">
    <source>
        <dbReference type="EMBL" id="QKJ59485.1"/>
    </source>
</evidence>
<accession>A0AAE7EIZ8</accession>